<dbReference type="GO" id="GO:0000166">
    <property type="term" value="F:nucleotide binding"/>
    <property type="evidence" value="ECO:0007669"/>
    <property type="project" value="InterPro"/>
</dbReference>
<feature type="domain" description="Gfo/Idh/MocA-like oxidoreductase N-terminal" evidence="1">
    <location>
        <begin position="2"/>
        <end position="132"/>
    </location>
</feature>
<evidence type="ECO:0000259" key="1">
    <source>
        <dbReference type="Pfam" id="PF01408"/>
    </source>
</evidence>
<dbReference type="InterPro" id="IPR000683">
    <property type="entry name" value="Gfo/Idh/MocA-like_OxRdtase_N"/>
</dbReference>
<dbReference type="Gene3D" id="3.40.50.720">
    <property type="entry name" value="NAD(P)-binding Rossmann-like Domain"/>
    <property type="match status" value="1"/>
</dbReference>
<accession>B9XN13</accession>
<dbReference type="Proteomes" id="UP000003688">
    <property type="component" value="Unassembled WGS sequence"/>
</dbReference>
<evidence type="ECO:0000313" key="4">
    <source>
        <dbReference type="Proteomes" id="UP000003688"/>
    </source>
</evidence>
<gene>
    <name evidence="3" type="ORF">Cflav_PD1982</name>
</gene>
<dbReference type="Pfam" id="PF01408">
    <property type="entry name" value="GFO_IDH_MocA"/>
    <property type="match status" value="1"/>
</dbReference>
<dbReference type="AlphaFoldDB" id="B9XN13"/>
<dbReference type="Pfam" id="PF22725">
    <property type="entry name" value="GFO_IDH_MocA_C3"/>
    <property type="match status" value="1"/>
</dbReference>
<evidence type="ECO:0000313" key="3">
    <source>
        <dbReference type="EMBL" id="EEF58809.1"/>
    </source>
</evidence>
<proteinExistence type="predicted"/>
<name>B9XN13_PEDPL</name>
<reference evidence="3 4" key="1">
    <citation type="journal article" date="2011" name="J. Bacteriol.">
        <title>Genome sequence of 'Pedosphaera parvula' Ellin514, an aerobic Verrucomicrobial isolate from pasture soil.</title>
        <authorList>
            <person name="Kant R."/>
            <person name="van Passel M.W."/>
            <person name="Sangwan P."/>
            <person name="Palva A."/>
            <person name="Lucas S."/>
            <person name="Copeland A."/>
            <person name="Lapidus A."/>
            <person name="Glavina Del Rio T."/>
            <person name="Dalin E."/>
            <person name="Tice H."/>
            <person name="Bruce D."/>
            <person name="Goodwin L."/>
            <person name="Pitluck S."/>
            <person name="Chertkov O."/>
            <person name="Larimer F.W."/>
            <person name="Land M.L."/>
            <person name="Hauser L."/>
            <person name="Brettin T.S."/>
            <person name="Detter J.C."/>
            <person name="Han S."/>
            <person name="de Vos W.M."/>
            <person name="Janssen P.H."/>
            <person name="Smidt H."/>
        </authorList>
    </citation>
    <scope>NUCLEOTIDE SEQUENCE [LARGE SCALE GENOMIC DNA]</scope>
    <source>
        <strain evidence="3 4">Ellin514</strain>
    </source>
</reference>
<dbReference type="InterPro" id="IPR051450">
    <property type="entry name" value="Gfo/Idh/MocA_Oxidoreductases"/>
</dbReference>
<protein>
    <submittedName>
        <fullName evidence="3">Oxidoreductase domain protein</fullName>
    </submittedName>
</protein>
<dbReference type="SUPFAM" id="SSF55347">
    <property type="entry name" value="Glyceraldehyde-3-phosphate dehydrogenase-like, C-terminal domain"/>
    <property type="match status" value="1"/>
</dbReference>
<dbReference type="STRING" id="320771.Cflav_PD1982"/>
<dbReference type="InterPro" id="IPR036291">
    <property type="entry name" value="NAD(P)-bd_dom_sf"/>
</dbReference>
<dbReference type="PANTHER" id="PTHR43377">
    <property type="entry name" value="BILIVERDIN REDUCTASE A"/>
    <property type="match status" value="1"/>
</dbReference>
<dbReference type="SUPFAM" id="SSF51735">
    <property type="entry name" value="NAD(P)-binding Rossmann-fold domains"/>
    <property type="match status" value="1"/>
</dbReference>
<keyword evidence="4" id="KW-1185">Reference proteome</keyword>
<dbReference type="Gene3D" id="3.30.360.10">
    <property type="entry name" value="Dihydrodipicolinate Reductase, domain 2"/>
    <property type="match status" value="1"/>
</dbReference>
<dbReference type="RefSeq" id="WP_007417202.1">
    <property type="nucleotide sequence ID" value="NZ_ABOX02000037.1"/>
</dbReference>
<dbReference type="PANTHER" id="PTHR43377:SF1">
    <property type="entry name" value="BILIVERDIN REDUCTASE A"/>
    <property type="match status" value="1"/>
</dbReference>
<evidence type="ECO:0000259" key="2">
    <source>
        <dbReference type="Pfam" id="PF22725"/>
    </source>
</evidence>
<sequence length="341" mass="37158">MIKIGIVGLGFMAVTHIKAYRNVGGVRIGALCSPSGKHLDGDFSDVAGNIGSNEPIRLDMLHIKPYRIFNDMIADPAIDMIDICAPTAAHSELAIAALRAGKHVLCEKPLARTSKDAKAIAEAAKSAKGYFMPAMCLRFWPEWAWLKQVIDKGDYGRVLAARFRRVAEPPGWGQKNYMNGAQSGGALFDLHIHDTDFVQFCFGRPKSVFSTGYSKMSNAIDHVLTQYQVASGAIVSAEGSWAMTKGFGFNMAYTVNFERATIDYDMSRGENALRVVEEGQEPRIVKCEGLDGYVGELIYFAKCIENQTPPQMVTAADGVSSVEICEAEEESVKKGLAVNLA</sequence>
<dbReference type="EMBL" id="ABOX02000037">
    <property type="protein sequence ID" value="EEF58809.1"/>
    <property type="molecule type" value="Genomic_DNA"/>
</dbReference>
<feature type="domain" description="GFO/IDH/MocA-like oxidoreductase" evidence="2">
    <location>
        <begin position="145"/>
        <end position="262"/>
    </location>
</feature>
<organism evidence="3 4">
    <name type="scientific">Pedosphaera parvula (strain Ellin514)</name>
    <dbReference type="NCBI Taxonomy" id="320771"/>
    <lineage>
        <taxon>Bacteria</taxon>
        <taxon>Pseudomonadati</taxon>
        <taxon>Verrucomicrobiota</taxon>
        <taxon>Pedosphaerae</taxon>
        <taxon>Pedosphaerales</taxon>
        <taxon>Pedosphaeraceae</taxon>
        <taxon>Pedosphaera</taxon>
    </lineage>
</organism>
<comment type="caution">
    <text evidence="3">The sequence shown here is derived from an EMBL/GenBank/DDBJ whole genome shotgun (WGS) entry which is preliminary data.</text>
</comment>
<dbReference type="InterPro" id="IPR055170">
    <property type="entry name" value="GFO_IDH_MocA-like_dom"/>
</dbReference>
<dbReference type="OrthoDB" id="9815825at2"/>